<evidence type="ECO:0000256" key="4">
    <source>
        <dbReference type="ARBA" id="ARBA00022475"/>
    </source>
</evidence>
<feature type="site" description="Interaction with the cone snail toxin Con-ikot-ikot" evidence="14">
    <location>
        <position position="641"/>
    </location>
</feature>
<dbReference type="InterPro" id="IPR001508">
    <property type="entry name" value="Iono_Glu_rcpt_met"/>
</dbReference>
<evidence type="ECO:0000256" key="14">
    <source>
        <dbReference type="PIRSR" id="PIRSR601508-2"/>
    </source>
</evidence>
<feature type="site" description="Crucial to convey clamshell closure to channel opening" evidence="14">
    <location>
        <position position="614"/>
    </location>
</feature>
<comment type="subcellular location">
    <subcellularLocation>
        <location evidence="1">Cell membrane</location>
        <topology evidence="1">Multi-pass membrane protein</topology>
    </subcellularLocation>
</comment>
<protein>
    <submittedName>
        <fullName evidence="19">Glutamate receptor ionotropic: kainate 2-like protein</fullName>
    </submittedName>
</protein>
<feature type="transmembrane region" description="Helical" evidence="16">
    <location>
        <begin position="806"/>
        <end position="830"/>
    </location>
</feature>
<accession>A0A3S3P4Z8</accession>
<keyword evidence="3" id="KW-0813">Transport</keyword>
<feature type="transmembrane region" description="Helical" evidence="16">
    <location>
        <begin position="510"/>
        <end position="532"/>
    </location>
</feature>
<sequence>SCIILNQISSVAALAVDSHNTVAQTAISRAIVDFEMKQNKFAQHLRVLKINEKSSETDLCKALFANDSSPSLLIDATIRTNIEHNEYYDSMKRIARELGLPTVAIGTTNNEQWQDLTEVEKEILVDVKSVTETILNVAEEVIAQYNLRRIAIYYDDSFASATDSKFVSKLNNLTKTLYLYHLQDDDCASTLNDTKQTNITDILVFGAIENLNKLLEMPIKTKISQYDHRSLIKDVSNSEKVEAYFYYDLTRFALQIVDELISKSLWPLKLMFPGCGQQLSIEQKKQRVAIKMGSEMNIEGFYGRYGRFVIENQIRHNYQEITLKMSKVELWRKPSLVYSKEAEWVSSFDSGNIIFTSPIFKGRDISKIDEHPRQHLTTVTMIQPPFVMKRYNSITRQHEYFGYCIELLDRMRLAIYNKTGINYWFDLYEVPDGKYGAKDPATGEWNGLIGELQKRKARVAIGPVFVMAERESVVDFTVPYYDLVGISLLMKKPISDSHLFKFLTVLDNSVWLRIGIFYFLSSTLIWLTNILSPYSAINNRERIRNECHRREFTWSESLWFCMTSLTPQGGGEAPRNPSGKITVAVWWFFGFTIIAAYTANLAAFLTVSRLDPPIENIDHLSEQFRVRYATVKDSLEEIYFRRRAHIEREFFKSWQRMAFDGVDMDQQLRAEYALWDYPIVNKYTKMLKQMEITGMPETFEEGMRRVLASYSAHSGFVLVGEATKVRWAKYTNCELIQSGNEFSRKPMALAVAENDTLKDVLSSAILQLLNERKLEAMKEQWWNENVEKKQCEDHRRSSDGISIKNIGGIFVVIFGGVGFALTSVFLEWVWGKMKRYFVSNKVRTFRGTTESVPLSKPPGVKESNGFFSNFKFN</sequence>
<dbReference type="Gene3D" id="3.40.190.10">
    <property type="entry name" value="Periplasmic binding protein-like II"/>
    <property type="match status" value="1"/>
</dbReference>
<feature type="transmembrane region" description="Helical" evidence="16">
    <location>
        <begin position="584"/>
        <end position="607"/>
    </location>
</feature>
<dbReference type="SMART" id="SM00918">
    <property type="entry name" value="Lig_chan-Glu_bd"/>
    <property type="match status" value="1"/>
</dbReference>
<dbReference type="Gene3D" id="1.10.287.70">
    <property type="match status" value="1"/>
</dbReference>
<dbReference type="FunFam" id="3.40.190.10:FF:000024">
    <property type="entry name" value="Glutamate receptor, ionotropic, delta 1"/>
    <property type="match status" value="1"/>
</dbReference>
<evidence type="ECO:0000256" key="6">
    <source>
        <dbReference type="ARBA" id="ARBA00022989"/>
    </source>
</evidence>
<feature type="disulfide bond" evidence="15">
    <location>
        <begin position="733"/>
        <end position="791"/>
    </location>
</feature>
<comment type="similarity">
    <text evidence="2">Belongs to the glutamate-gated ion channel (TC 1.A.10.1) family.</text>
</comment>
<dbReference type="Pfam" id="PF00060">
    <property type="entry name" value="Lig_chan"/>
    <property type="match status" value="1"/>
</dbReference>
<reference evidence="19 20" key="1">
    <citation type="journal article" date="2018" name="Gigascience">
        <title>Genomes of trombidid mites reveal novel predicted allergens and laterally-transferred genes associated with secondary metabolism.</title>
        <authorList>
            <person name="Dong X."/>
            <person name="Chaisiri K."/>
            <person name="Xia D."/>
            <person name="Armstrong S.D."/>
            <person name="Fang Y."/>
            <person name="Donnelly M.J."/>
            <person name="Kadowaki T."/>
            <person name="McGarry J.W."/>
            <person name="Darby A.C."/>
            <person name="Makepeace B.L."/>
        </authorList>
    </citation>
    <scope>NUCLEOTIDE SEQUENCE [LARGE SCALE GENOMIC DNA]</scope>
    <source>
        <strain evidence="19">UoL-WK</strain>
    </source>
</reference>
<evidence type="ECO:0000256" key="7">
    <source>
        <dbReference type="ARBA" id="ARBA00023065"/>
    </source>
</evidence>
<evidence type="ECO:0000256" key="2">
    <source>
        <dbReference type="ARBA" id="ARBA00008685"/>
    </source>
</evidence>
<evidence type="ECO:0000313" key="19">
    <source>
        <dbReference type="EMBL" id="RWS05264.1"/>
    </source>
</evidence>
<dbReference type="InterPro" id="IPR015683">
    <property type="entry name" value="Ionotropic_Glu_rcpt"/>
</dbReference>
<evidence type="ECO:0000256" key="8">
    <source>
        <dbReference type="ARBA" id="ARBA00023136"/>
    </source>
</evidence>
<evidence type="ECO:0000256" key="9">
    <source>
        <dbReference type="ARBA" id="ARBA00023170"/>
    </source>
</evidence>
<evidence type="ECO:0000256" key="11">
    <source>
        <dbReference type="ARBA" id="ARBA00023286"/>
    </source>
</evidence>
<feature type="non-terminal residue" evidence="19">
    <location>
        <position position="1"/>
    </location>
</feature>
<evidence type="ECO:0000256" key="3">
    <source>
        <dbReference type="ARBA" id="ARBA00022448"/>
    </source>
</evidence>
<keyword evidence="8 16" id="KW-0472">Membrane</keyword>
<keyword evidence="11" id="KW-1071">Ligand-gated ion channel</keyword>
<evidence type="ECO:0000256" key="13">
    <source>
        <dbReference type="PIRSR" id="PIRSR601508-1"/>
    </source>
</evidence>
<evidence type="ECO:0000256" key="10">
    <source>
        <dbReference type="ARBA" id="ARBA00023180"/>
    </source>
</evidence>
<organism evidence="19 20">
    <name type="scientific">Dinothrombium tinctorium</name>
    <dbReference type="NCBI Taxonomy" id="1965070"/>
    <lineage>
        <taxon>Eukaryota</taxon>
        <taxon>Metazoa</taxon>
        <taxon>Ecdysozoa</taxon>
        <taxon>Arthropoda</taxon>
        <taxon>Chelicerata</taxon>
        <taxon>Arachnida</taxon>
        <taxon>Acari</taxon>
        <taxon>Acariformes</taxon>
        <taxon>Trombidiformes</taxon>
        <taxon>Prostigmata</taxon>
        <taxon>Anystina</taxon>
        <taxon>Parasitengona</taxon>
        <taxon>Trombidioidea</taxon>
        <taxon>Trombidiidae</taxon>
        <taxon>Dinothrombium</taxon>
    </lineage>
</organism>
<name>A0A3S3P4Z8_9ACAR</name>
<dbReference type="SUPFAM" id="SSF53850">
    <property type="entry name" value="Periplasmic binding protein-like II"/>
    <property type="match status" value="1"/>
</dbReference>
<feature type="domain" description="Ionotropic glutamate receptor C-terminal" evidence="17">
    <location>
        <begin position="375"/>
        <end position="784"/>
    </location>
</feature>
<dbReference type="GO" id="GO:0038023">
    <property type="term" value="F:signaling receptor activity"/>
    <property type="evidence" value="ECO:0007669"/>
    <property type="project" value="InterPro"/>
</dbReference>
<comment type="caution">
    <text evidence="19">The sequence shown here is derived from an EMBL/GenBank/DDBJ whole genome shotgun (WGS) entry which is preliminary data.</text>
</comment>
<keyword evidence="20" id="KW-1185">Reference proteome</keyword>
<dbReference type="PANTHER" id="PTHR18966">
    <property type="entry name" value="IONOTROPIC GLUTAMATE RECEPTOR"/>
    <property type="match status" value="1"/>
</dbReference>
<keyword evidence="9 19" id="KW-0675">Receptor</keyword>
<keyword evidence="7" id="KW-0406">Ion transport</keyword>
<feature type="binding site" evidence="13">
    <location>
        <position position="463"/>
    </location>
    <ligand>
        <name>L-glutamate</name>
        <dbReference type="ChEBI" id="CHEBI:29985"/>
    </ligand>
</feature>
<dbReference type="SUPFAM" id="SSF81324">
    <property type="entry name" value="Voltage-gated potassium channels"/>
    <property type="match status" value="1"/>
</dbReference>
<dbReference type="GO" id="GO:0015276">
    <property type="term" value="F:ligand-gated monoatomic ion channel activity"/>
    <property type="evidence" value="ECO:0007669"/>
    <property type="project" value="InterPro"/>
</dbReference>
<dbReference type="GO" id="GO:0005886">
    <property type="term" value="C:plasma membrane"/>
    <property type="evidence" value="ECO:0007669"/>
    <property type="project" value="UniProtKB-SubCell"/>
</dbReference>
<evidence type="ECO:0000256" key="16">
    <source>
        <dbReference type="SAM" id="Phobius"/>
    </source>
</evidence>
<evidence type="ECO:0000259" key="17">
    <source>
        <dbReference type="SMART" id="SM00079"/>
    </source>
</evidence>
<feature type="binding site" evidence="13">
    <location>
        <position position="470"/>
    </location>
    <ligand>
        <name>L-glutamate</name>
        <dbReference type="ChEBI" id="CHEBI:29985"/>
    </ligand>
</feature>
<dbReference type="SMART" id="SM00079">
    <property type="entry name" value="PBPe"/>
    <property type="match status" value="1"/>
</dbReference>
<dbReference type="AlphaFoldDB" id="A0A3S3P4Z8"/>
<keyword evidence="5 16" id="KW-0812">Transmembrane</keyword>
<keyword evidence="10" id="KW-0325">Glycoprotein</keyword>
<dbReference type="InterPro" id="IPR019594">
    <property type="entry name" value="Glu/Gly-bd"/>
</dbReference>
<evidence type="ECO:0000256" key="12">
    <source>
        <dbReference type="ARBA" id="ARBA00023303"/>
    </source>
</evidence>
<keyword evidence="4" id="KW-1003">Cell membrane</keyword>
<keyword evidence="12" id="KW-0407">Ion channel</keyword>
<keyword evidence="15" id="KW-1015">Disulfide bond</keyword>
<evidence type="ECO:0000259" key="18">
    <source>
        <dbReference type="SMART" id="SM00918"/>
    </source>
</evidence>
<dbReference type="EMBL" id="NCKU01004911">
    <property type="protein sequence ID" value="RWS05264.1"/>
    <property type="molecule type" value="Genomic_DNA"/>
</dbReference>
<dbReference type="InterPro" id="IPR001320">
    <property type="entry name" value="Iontro_rcpt_C"/>
</dbReference>
<dbReference type="FunFam" id="1.10.287.70:FF:000143">
    <property type="entry name" value="Probable glutamate receptor"/>
    <property type="match status" value="1"/>
</dbReference>
<dbReference type="Proteomes" id="UP000285301">
    <property type="component" value="Unassembled WGS sequence"/>
</dbReference>
<keyword evidence="6 16" id="KW-1133">Transmembrane helix</keyword>
<evidence type="ECO:0000256" key="15">
    <source>
        <dbReference type="PIRSR" id="PIRSR601508-3"/>
    </source>
</evidence>
<evidence type="ECO:0000313" key="20">
    <source>
        <dbReference type="Proteomes" id="UP000285301"/>
    </source>
</evidence>
<feature type="domain" description="Ionotropic glutamate receptor L-glutamate and glycine-binding" evidence="18">
    <location>
        <begin position="385"/>
        <end position="454"/>
    </location>
</feature>
<dbReference type="OrthoDB" id="5984008at2759"/>
<evidence type="ECO:0000256" key="5">
    <source>
        <dbReference type="ARBA" id="ARBA00022692"/>
    </source>
</evidence>
<dbReference type="Pfam" id="PF10613">
    <property type="entry name" value="Lig_chan-Glu_bd"/>
    <property type="match status" value="1"/>
</dbReference>
<proteinExistence type="inferred from homology"/>
<evidence type="ECO:0000256" key="1">
    <source>
        <dbReference type="ARBA" id="ARBA00004651"/>
    </source>
</evidence>
<gene>
    <name evidence="19" type="ORF">B4U79_05983</name>
</gene>
<dbReference type="PRINTS" id="PR00177">
    <property type="entry name" value="NMDARECEPTOR"/>
</dbReference>
<feature type="binding site" evidence="13">
    <location>
        <position position="721"/>
    </location>
    <ligand>
        <name>L-glutamate</name>
        <dbReference type="ChEBI" id="CHEBI:29985"/>
    </ligand>
</feature>